<feature type="domain" description="Nas2 N-terminal" evidence="4">
    <location>
        <begin position="39"/>
        <end position="118"/>
    </location>
</feature>
<evidence type="ECO:0000259" key="4">
    <source>
        <dbReference type="Pfam" id="PF18265"/>
    </source>
</evidence>
<dbReference type="GO" id="GO:0005737">
    <property type="term" value="C:cytoplasm"/>
    <property type="evidence" value="ECO:0007669"/>
    <property type="project" value="TreeGrafter"/>
</dbReference>
<dbReference type="OrthoDB" id="72325at2759"/>
<dbReference type="FunFam" id="2.30.42.10:FF:000107">
    <property type="entry name" value="26S proteasome non-ATPase regulatory subunit 9"/>
    <property type="match status" value="1"/>
</dbReference>
<evidence type="ECO:0000313" key="6">
    <source>
        <dbReference type="Proteomes" id="UP000790833"/>
    </source>
</evidence>
<dbReference type="Gene3D" id="2.30.42.10">
    <property type="match status" value="1"/>
</dbReference>
<protein>
    <recommendedName>
        <fullName evidence="2">Probable 26S proteasome regulatory subunit p27</fullName>
    </recommendedName>
</protein>
<dbReference type="AlphaFoldDB" id="A0A9P7VCI1"/>
<dbReference type="RefSeq" id="XP_043050904.1">
    <property type="nucleotide sequence ID" value="XM_043194580.1"/>
</dbReference>
<organism evidence="5 6">
    <name type="scientific">Scheffersomyces spartinae</name>
    <dbReference type="NCBI Taxonomy" id="45513"/>
    <lineage>
        <taxon>Eukaryota</taxon>
        <taxon>Fungi</taxon>
        <taxon>Dikarya</taxon>
        <taxon>Ascomycota</taxon>
        <taxon>Saccharomycotina</taxon>
        <taxon>Pichiomycetes</taxon>
        <taxon>Debaryomycetaceae</taxon>
        <taxon>Scheffersomyces</taxon>
    </lineage>
</organism>
<feature type="domain" description="PDZ GRASP-type" evidence="3">
    <location>
        <begin position="155"/>
        <end position="239"/>
    </location>
</feature>
<dbReference type="InterPro" id="IPR024958">
    <property type="entry name" value="GRASP_PDZ"/>
</dbReference>
<name>A0A9P7VCI1_9ASCO</name>
<comment type="caution">
    <text evidence="5">The sequence shown here is derived from an EMBL/GenBank/DDBJ whole genome shotgun (WGS) entry which is preliminary data.</text>
</comment>
<dbReference type="Gene3D" id="6.10.140.1710">
    <property type="match status" value="1"/>
</dbReference>
<dbReference type="SUPFAM" id="SSF50156">
    <property type="entry name" value="PDZ domain-like"/>
    <property type="match status" value="1"/>
</dbReference>
<dbReference type="InterPro" id="IPR035269">
    <property type="entry name" value="PSMD9"/>
</dbReference>
<keyword evidence="5" id="KW-0647">Proteasome</keyword>
<dbReference type="PANTHER" id="PTHR12651:SF1">
    <property type="entry name" value="26S PROTEASOME NON-ATPASE REGULATORY SUBUNIT 9"/>
    <property type="match status" value="1"/>
</dbReference>
<reference evidence="5" key="1">
    <citation type="submission" date="2021-03" db="EMBL/GenBank/DDBJ databases">
        <authorList>
            <person name="Palmer J.M."/>
        </authorList>
    </citation>
    <scope>NUCLEOTIDE SEQUENCE</scope>
    <source>
        <strain evidence="5">ARV_011</strain>
    </source>
</reference>
<dbReference type="PANTHER" id="PTHR12651">
    <property type="entry name" value="26S PROTEASOME NON-ATPASE REGULATORY SUBUNIT 9"/>
    <property type="match status" value="1"/>
</dbReference>
<dbReference type="GeneID" id="66117259"/>
<dbReference type="Proteomes" id="UP000790833">
    <property type="component" value="Unassembled WGS sequence"/>
</dbReference>
<dbReference type="GO" id="GO:0070682">
    <property type="term" value="P:proteasome regulatory particle assembly"/>
    <property type="evidence" value="ECO:0007669"/>
    <property type="project" value="InterPro"/>
</dbReference>
<dbReference type="GO" id="GO:0000502">
    <property type="term" value="C:proteasome complex"/>
    <property type="evidence" value="ECO:0007669"/>
    <property type="project" value="UniProtKB-KW"/>
</dbReference>
<keyword evidence="1" id="KW-0143">Chaperone</keyword>
<dbReference type="Pfam" id="PF18265">
    <property type="entry name" value="Nas2_N"/>
    <property type="match status" value="1"/>
</dbReference>
<gene>
    <name evidence="5" type="primary">NAS2</name>
    <name evidence="5" type="ORF">KQ657_003885</name>
</gene>
<dbReference type="Pfam" id="PF04495">
    <property type="entry name" value="GRASP55_65"/>
    <property type="match status" value="1"/>
</dbReference>
<evidence type="ECO:0000259" key="3">
    <source>
        <dbReference type="Pfam" id="PF04495"/>
    </source>
</evidence>
<sequence>MTREQYEINGGGFYGLMKSLNLDPQQFGDINTDWDQHDLQRLQMIKEDIETQLLLLFDILRTRLRADMDTQLVSHDGFPRSDIDVVSIRLVRIRIIRLRNDHRQVLRHLEQRMIQHFQRAAAQDNNVMIEEPYSGMEIDDVLAAESSTQTHRIPFANVLEVAENGPAYCAGLKEGDMLVLFDTIHSGNFNNLQELAAVVQRLLEKAIPVQVIGADSSRRSLTLCPCINWGGRGALGCKIVPI</sequence>
<evidence type="ECO:0000313" key="5">
    <source>
        <dbReference type="EMBL" id="KAG7195357.1"/>
    </source>
</evidence>
<proteinExistence type="predicted"/>
<dbReference type="GO" id="GO:0005634">
    <property type="term" value="C:nucleus"/>
    <property type="evidence" value="ECO:0007669"/>
    <property type="project" value="TreeGrafter"/>
</dbReference>
<dbReference type="EMBL" id="JAHMUF010000004">
    <property type="protein sequence ID" value="KAG7195357.1"/>
    <property type="molecule type" value="Genomic_DNA"/>
</dbReference>
<evidence type="ECO:0000256" key="2">
    <source>
        <dbReference type="ARBA" id="ARBA00068021"/>
    </source>
</evidence>
<accession>A0A9P7VCI1</accession>
<evidence type="ECO:0000256" key="1">
    <source>
        <dbReference type="ARBA" id="ARBA00023186"/>
    </source>
</evidence>
<keyword evidence="6" id="KW-1185">Reference proteome</keyword>
<dbReference type="InterPro" id="IPR040815">
    <property type="entry name" value="Nas2_N"/>
</dbReference>
<dbReference type="InterPro" id="IPR036034">
    <property type="entry name" value="PDZ_sf"/>
</dbReference>